<comment type="subcellular location">
    <subcellularLocation>
        <location evidence="1 13">Secreted</location>
    </subcellularLocation>
</comment>
<evidence type="ECO:0000256" key="13">
    <source>
        <dbReference type="RuleBase" id="RU361263"/>
    </source>
</evidence>
<dbReference type="AlphaFoldDB" id="A0A8H6VF49"/>
<evidence type="ECO:0000256" key="12">
    <source>
        <dbReference type="PIRSR" id="PIRSR611150-2"/>
    </source>
</evidence>
<evidence type="ECO:0000256" key="11">
    <source>
        <dbReference type="PIRSR" id="PIRSR611150-1"/>
    </source>
</evidence>
<dbReference type="PANTHER" id="PTHR48250:SF2">
    <property type="entry name" value="CUTINASE"/>
    <property type="match status" value="1"/>
</dbReference>
<evidence type="ECO:0000256" key="5">
    <source>
        <dbReference type="ARBA" id="ARBA00022525"/>
    </source>
</evidence>
<comment type="similarity">
    <text evidence="2 13">Belongs to the cutinase family.</text>
</comment>
<dbReference type="PROSITE" id="PS00155">
    <property type="entry name" value="CUTINASE_1"/>
    <property type="match status" value="1"/>
</dbReference>
<evidence type="ECO:0000256" key="8">
    <source>
        <dbReference type="ARBA" id="ARBA00023157"/>
    </source>
</evidence>
<dbReference type="Pfam" id="PF01083">
    <property type="entry name" value="Cutinase"/>
    <property type="match status" value="1"/>
</dbReference>
<reference evidence="14" key="1">
    <citation type="submission" date="2020-06" db="EMBL/GenBank/DDBJ databases">
        <title>Draft genome sequences of strains closely related to Aspergillus parafelis and Aspergillus hiratsukae.</title>
        <authorList>
            <person name="Dos Santos R.A.C."/>
            <person name="Rivero-Menendez O."/>
            <person name="Steenwyk J.L."/>
            <person name="Mead M.E."/>
            <person name="Goldman G.H."/>
            <person name="Alastruey-Izquierdo A."/>
            <person name="Rokas A."/>
        </authorList>
    </citation>
    <scope>NUCLEOTIDE SEQUENCE</scope>
    <source>
        <strain evidence="14">CNM-CM7691</strain>
    </source>
</reference>
<dbReference type="GO" id="GO:0016052">
    <property type="term" value="P:carbohydrate catabolic process"/>
    <property type="evidence" value="ECO:0007669"/>
    <property type="project" value="TreeGrafter"/>
</dbReference>
<comment type="catalytic activity">
    <reaction evidence="9 13">
        <text>cutin + H2O = cutin monomers.</text>
        <dbReference type="EC" id="3.1.1.74"/>
    </reaction>
</comment>
<gene>
    <name evidence="14" type="ORF">CNMCM7691_005853</name>
</gene>
<feature type="chain" id="PRO_5034448339" description="Cutinase" evidence="13">
    <location>
        <begin position="18"/>
        <end position="387"/>
    </location>
</feature>
<evidence type="ECO:0000256" key="3">
    <source>
        <dbReference type="ARBA" id="ARBA00013095"/>
    </source>
</evidence>
<dbReference type="InterPro" id="IPR000675">
    <property type="entry name" value="Cutinase/axe"/>
</dbReference>
<comment type="function">
    <text evidence="10 13">Catalyzes the hydrolysis of complex carboxylic polyesters found in the cell wall of plants. Degrades cutin, a macromolecule that forms the structure of the plant cuticle.</text>
</comment>
<name>A0A8H6VF49_9EURO</name>
<feature type="active site" evidence="11">
    <location>
        <position position="353"/>
    </location>
</feature>
<dbReference type="GO" id="GO:0005576">
    <property type="term" value="C:extracellular region"/>
    <property type="evidence" value="ECO:0007669"/>
    <property type="project" value="UniProtKB-SubCell"/>
</dbReference>
<keyword evidence="15" id="KW-1185">Reference proteome</keyword>
<dbReference type="InterPro" id="IPR043580">
    <property type="entry name" value="CUTINASE_1"/>
</dbReference>
<dbReference type="InterPro" id="IPR029058">
    <property type="entry name" value="AB_hydrolase_fold"/>
</dbReference>
<evidence type="ECO:0000256" key="7">
    <source>
        <dbReference type="ARBA" id="ARBA00022801"/>
    </source>
</evidence>
<sequence>MKASVATVVLLAGLAAGAPTRTINSELEKRQFGTGTDGLSALASLFPIPGGGGSSTSSGLGALASLIPHLGGGGSSTSSGLGALASLIPHLGGGGSSTSSGLGALASLIPSLGGSSSSGSGFSLPGLTLPTSIPGLGSLGSLGSSGSSGSSGLSGLSELSGLSGLSGLKGRSASTTAASAEASSSATAAATSSNSNSGVALSGLLGGSITENGVTNKDACQPLTFIFARGTSELGNMGSIAGPPVATKLRSLLNNKVVVQGVDYPASIEGNALLGAAGGPTMASLVKQALSQCPSTKVVVGGYSQGAMVVHNAASSLAEGQIAAAVLFGDPFKDQAVGKVAAADVKEYCASGDPVCLNGVNVLAHLSYGDDAAEAAQFLITTSGVKA</sequence>
<feature type="active site" description="Proton donor/acceptor" evidence="11">
    <location>
        <position position="365"/>
    </location>
</feature>
<evidence type="ECO:0000256" key="9">
    <source>
        <dbReference type="ARBA" id="ARBA00034045"/>
    </source>
</evidence>
<evidence type="ECO:0000256" key="1">
    <source>
        <dbReference type="ARBA" id="ARBA00004613"/>
    </source>
</evidence>
<dbReference type="Gene3D" id="3.40.50.1820">
    <property type="entry name" value="alpha/beta hydrolase"/>
    <property type="match status" value="1"/>
</dbReference>
<keyword evidence="8 12" id="KW-1015">Disulfide bond</keyword>
<keyword evidence="5 13" id="KW-0964">Secreted</keyword>
<evidence type="ECO:0000256" key="6">
    <source>
        <dbReference type="ARBA" id="ARBA00022729"/>
    </source>
</evidence>
<feature type="signal peptide" evidence="13">
    <location>
        <begin position="1"/>
        <end position="17"/>
    </location>
</feature>
<evidence type="ECO:0000313" key="14">
    <source>
        <dbReference type="EMBL" id="KAF7184610.1"/>
    </source>
</evidence>
<organism evidence="14 15">
    <name type="scientific">Aspergillus felis</name>
    <dbReference type="NCBI Taxonomy" id="1287682"/>
    <lineage>
        <taxon>Eukaryota</taxon>
        <taxon>Fungi</taxon>
        <taxon>Dikarya</taxon>
        <taxon>Ascomycota</taxon>
        <taxon>Pezizomycotina</taxon>
        <taxon>Eurotiomycetes</taxon>
        <taxon>Eurotiomycetidae</taxon>
        <taxon>Eurotiales</taxon>
        <taxon>Aspergillaceae</taxon>
        <taxon>Aspergillus</taxon>
        <taxon>Aspergillus subgen. Fumigati</taxon>
    </lineage>
</organism>
<feature type="active site" description="Nucleophile" evidence="11">
    <location>
        <position position="304"/>
    </location>
</feature>
<evidence type="ECO:0000256" key="2">
    <source>
        <dbReference type="ARBA" id="ARBA00007534"/>
    </source>
</evidence>
<dbReference type="Proteomes" id="UP000641853">
    <property type="component" value="Unassembled WGS sequence"/>
</dbReference>
<feature type="disulfide bond" evidence="12">
    <location>
        <begin position="349"/>
        <end position="356"/>
    </location>
</feature>
<dbReference type="GO" id="GO:0050525">
    <property type="term" value="F:cutinase activity"/>
    <property type="evidence" value="ECO:0007669"/>
    <property type="project" value="UniProtKB-UniRule"/>
</dbReference>
<keyword evidence="7 13" id="KW-0378">Hydrolase</keyword>
<accession>A0A8H6VF49</accession>
<dbReference type="SMART" id="SM01110">
    <property type="entry name" value="Cutinase"/>
    <property type="match status" value="1"/>
</dbReference>
<keyword evidence="4 13" id="KW-0719">Serine esterase</keyword>
<dbReference type="PANTHER" id="PTHR48250">
    <property type="entry name" value="CUTINASE 2-RELATED"/>
    <property type="match status" value="1"/>
</dbReference>
<dbReference type="InterPro" id="IPR011150">
    <property type="entry name" value="Cutinase_monf"/>
</dbReference>
<feature type="disulfide bond" evidence="12">
    <location>
        <begin position="220"/>
        <end position="293"/>
    </location>
</feature>
<protein>
    <recommendedName>
        <fullName evidence="3 13">Cutinase</fullName>
        <ecNumber evidence="3 13">3.1.1.74</ecNumber>
    </recommendedName>
</protein>
<evidence type="ECO:0000313" key="15">
    <source>
        <dbReference type="Proteomes" id="UP000641853"/>
    </source>
</evidence>
<dbReference type="EC" id="3.1.1.74" evidence="3 13"/>
<dbReference type="SUPFAM" id="SSF53474">
    <property type="entry name" value="alpha/beta-Hydrolases"/>
    <property type="match status" value="1"/>
</dbReference>
<comment type="caution">
    <text evidence="14">The sequence shown here is derived from an EMBL/GenBank/DDBJ whole genome shotgun (WGS) entry which is preliminary data.</text>
</comment>
<proteinExistence type="inferred from homology"/>
<evidence type="ECO:0000256" key="4">
    <source>
        <dbReference type="ARBA" id="ARBA00022487"/>
    </source>
</evidence>
<dbReference type="EMBL" id="JACBAG010001597">
    <property type="protein sequence ID" value="KAF7184610.1"/>
    <property type="molecule type" value="Genomic_DNA"/>
</dbReference>
<keyword evidence="6 13" id="KW-0732">Signal</keyword>
<evidence type="ECO:0000256" key="10">
    <source>
        <dbReference type="ARBA" id="ARBA00045196"/>
    </source>
</evidence>